<evidence type="ECO:0000313" key="9">
    <source>
        <dbReference type="Proteomes" id="UP000037688"/>
    </source>
</evidence>
<keyword evidence="5 7" id="KW-1133">Transmembrane helix</keyword>
<feature type="transmembrane region" description="Helical" evidence="7">
    <location>
        <begin position="135"/>
        <end position="154"/>
    </location>
</feature>
<organism evidence="8 9">
    <name type="scientific">Paenibacillus xylanivorans</name>
    <dbReference type="NCBI Taxonomy" id="1705561"/>
    <lineage>
        <taxon>Bacteria</taxon>
        <taxon>Bacillati</taxon>
        <taxon>Bacillota</taxon>
        <taxon>Bacilli</taxon>
        <taxon>Bacillales</taxon>
        <taxon>Paenibacillaceae</taxon>
        <taxon>Paenibacillus</taxon>
    </lineage>
</organism>
<evidence type="ECO:0000256" key="7">
    <source>
        <dbReference type="SAM" id="Phobius"/>
    </source>
</evidence>
<dbReference type="InterPro" id="IPR003370">
    <property type="entry name" value="Chromate_transpt"/>
</dbReference>
<feature type="transmembrane region" description="Helical" evidence="7">
    <location>
        <begin position="72"/>
        <end position="97"/>
    </location>
</feature>
<reference evidence="8 9" key="1">
    <citation type="submission" date="2015-08" db="EMBL/GenBank/DDBJ databases">
        <title>Draft genome sequence of cellulolytic and xylanolytic Paenibacillus sp. A59, isolated from a decaying forest soil from Patagonia, Argentina.</title>
        <authorList>
            <person name="Ghio S."/>
            <person name="Caceres A.M."/>
            <person name="Talia P."/>
            <person name="Grasso D."/>
            <person name="Campos E."/>
        </authorList>
    </citation>
    <scope>NUCLEOTIDE SEQUENCE [LARGE SCALE GENOMIC DNA]</scope>
    <source>
        <strain evidence="8 9">A59</strain>
    </source>
</reference>
<feature type="transmembrane region" description="Helical" evidence="7">
    <location>
        <begin position="159"/>
        <end position="175"/>
    </location>
</feature>
<dbReference type="OrthoDB" id="9027281at2"/>
<comment type="similarity">
    <text evidence="2">Belongs to the chromate ion transporter (CHR) (TC 2.A.51) family.</text>
</comment>
<feature type="transmembrane region" description="Helical" evidence="7">
    <location>
        <begin position="45"/>
        <end position="66"/>
    </location>
</feature>
<evidence type="ECO:0000256" key="4">
    <source>
        <dbReference type="ARBA" id="ARBA00022692"/>
    </source>
</evidence>
<evidence type="ECO:0000313" key="8">
    <source>
        <dbReference type="EMBL" id="KOY14843.1"/>
    </source>
</evidence>
<gene>
    <name evidence="8" type="ORF">AMS66_18870</name>
</gene>
<evidence type="ECO:0000256" key="5">
    <source>
        <dbReference type="ARBA" id="ARBA00022989"/>
    </source>
</evidence>
<comment type="caution">
    <text evidence="8">The sequence shown here is derived from an EMBL/GenBank/DDBJ whole genome shotgun (WGS) entry which is preliminary data.</text>
</comment>
<dbReference type="GO" id="GO:0015109">
    <property type="term" value="F:chromate transmembrane transporter activity"/>
    <property type="evidence" value="ECO:0007669"/>
    <property type="project" value="InterPro"/>
</dbReference>
<dbReference type="InterPro" id="IPR052518">
    <property type="entry name" value="CHR_Transporter"/>
</dbReference>
<name>A0A0M9BLV5_9BACL</name>
<keyword evidence="4 7" id="KW-0812">Transmembrane</keyword>
<feature type="transmembrane region" description="Helical" evidence="7">
    <location>
        <begin position="109"/>
        <end position="129"/>
    </location>
</feature>
<dbReference type="PANTHER" id="PTHR43663:SF1">
    <property type="entry name" value="CHROMATE TRANSPORTER"/>
    <property type="match status" value="1"/>
</dbReference>
<proteinExistence type="inferred from homology"/>
<dbReference type="EMBL" id="LITU01000068">
    <property type="protein sequence ID" value="KOY14843.1"/>
    <property type="molecule type" value="Genomic_DNA"/>
</dbReference>
<evidence type="ECO:0000256" key="2">
    <source>
        <dbReference type="ARBA" id="ARBA00005262"/>
    </source>
</evidence>
<feature type="transmembrane region" description="Helical" evidence="7">
    <location>
        <begin position="6"/>
        <end position="24"/>
    </location>
</feature>
<evidence type="ECO:0000256" key="3">
    <source>
        <dbReference type="ARBA" id="ARBA00022475"/>
    </source>
</evidence>
<dbReference type="Proteomes" id="UP000037688">
    <property type="component" value="Unassembled WGS sequence"/>
</dbReference>
<comment type="subcellular location">
    <subcellularLocation>
        <location evidence="1">Cell membrane</location>
        <topology evidence="1">Multi-pass membrane protein</topology>
    </subcellularLocation>
</comment>
<accession>A0A0M9BLV5</accession>
<keyword evidence="3" id="KW-1003">Cell membrane</keyword>
<dbReference type="PATRIC" id="fig|1705561.3.peg.3905"/>
<dbReference type="PANTHER" id="PTHR43663">
    <property type="entry name" value="CHROMATE TRANSPORT PROTEIN-RELATED"/>
    <property type="match status" value="1"/>
</dbReference>
<keyword evidence="9" id="KW-1185">Reference proteome</keyword>
<evidence type="ECO:0000256" key="1">
    <source>
        <dbReference type="ARBA" id="ARBA00004651"/>
    </source>
</evidence>
<protein>
    <submittedName>
        <fullName evidence="8">Chromate transporter</fullName>
    </submittedName>
</protein>
<keyword evidence="6 7" id="KW-0472">Membrane</keyword>
<evidence type="ECO:0000256" key="6">
    <source>
        <dbReference type="ARBA" id="ARBA00023136"/>
    </source>
</evidence>
<dbReference type="GO" id="GO:0005886">
    <property type="term" value="C:plasma membrane"/>
    <property type="evidence" value="ECO:0007669"/>
    <property type="project" value="UniProtKB-SubCell"/>
</dbReference>
<sequence>MYWDLFKMFIRVGLVSFGGGYAVIPIIQHEVTEKGWLTSAEFQQTVALAGMAPGSIATNAATLIGYKTAGYIGATVSTAGMILPSLVVIVLLSALFYRMHDNSWVKSSLYGLRPVTTGLIIYAAIHFGYPSEDAGISWVWIATLLISGFCLFLLFKYKLHPLLILIVAGAAGIILF</sequence>
<dbReference type="RefSeq" id="WP_053782270.1">
    <property type="nucleotide sequence ID" value="NZ_LITU01000068.1"/>
</dbReference>
<dbReference type="AlphaFoldDB" id="A0A0M9BLV5"/>
<dbReference type="Pfam" id="PF02417">
    <property type="entry name" value="Chromate_transp"/>
    <property type="match status" value="1"/>
</dbReference>